<dbReference type="InterPro" id="IPR012336">
    <property type="entry name" value="Thioredoxin-like_fold"/>
</dbReference>
<protein>
    <recommendedName>
        <fullName evidence="2">Thioredoxin domain-containing protein</fullName>
    </recommendedName>
</protein>
<comment type="similarity">
    <text evidence="1">Belongs to the thioredoxin family. DsbA subfamily.</text>
</comment>
<sequence>MTTSVLSTSDRLAVPVNDQDHILGPDSAPVTLVEYGDYQCPYCARAHPVVQRLMRERAAQLRYVYRHFPITDVHPYAEVAAEAAEAAGVRGQFWRIHDWLFTEQDQLTPRTLITGLAGLGLDTDVVADEIRSHVYLAKVRADFIGGIRSDVHGTPTFFVNGIRHTEGYTLRELTAAVDQATS</sequence>
<organism evidence="3 4">
    <name type="scientific">Phytohabitans flavus</name>
    <dbReference type="NCBI Taxonomy" id="1076124"/>
    <lineage>
        <taxon>Bacteria</taxon>
        <taxon>Bacillati</taxon>
        <taxon>Actinomycetota</taxon>
        <taxon>Actinomycetes</taxon>
        <taxon>Micromonosporales</taxon>
        <taxon>Micromonosporaceae</taxon>
    </lineage>
</organism>
<accession>A0A6F8XQV3</accession>
<evidence type="ECO:0000313" key="4">
    <source>
        <dbReference type="Proteomes" id="UP000502508"/>
    </source>
</evidence>
<evidence type="ECO:0000313" key="3">
    <source>
        <dbReference type="EMBL" id="BCB76203.1"/>
    </source>
</evidence>
<dbReference type="PANTHER" id="PTHR13887:SF55">
    <property type="entry name" value="SLR0313 PROTEIN"/>
    <property type="match status" value="1"/>
</dbReference>
<dbReference type="InterPro" id="IPR013766">
    <property type="entry name" value="Thioredoxin_domain"/>
</dbReference>
<evidence type="ECO:0000256" key="1">
    <source>
        <dbReference type="ARBA" id="ARBA00005791"/>
    </source>
</evidence>
<dbReference type="KEGG" id="pfla:Pflav_026130"/>
<dbReference type="InterPro" id="IPR036249">
    <property type="entry name" value="Thioredoxin-like_sf"/>
</dbReference>
<dbReference type="PROSITE" id="PS51352">
    <property type="entry name" value="THIOREDOXIN_2"/>
    <property type="match status" value="1"/>
</dbReference>
<evidence type="ECO:0000259" key="2">
    <source>
        <dbReference type="PROSITE" id="PS51352"/>
    </source>
</evidence>
<feature type="domain" description="Thioredoxin" evidence="2">
    <location>
        <begin position="1"/>
        <end position="182"/>
    </location>
</feature>
<dbReference type="SUPFAM" id="SSF52833">
    <property type="entry name" value="Thioredoxin-like"/>
    <property type="match status" value="1"/>
</dbReference>
<reference evidence="3 4" key="1">
    <citation type="submission" date="2020-03" db="EMBL/GenBank/DDBJ databases">
        <title>Whole genome shotgun sequence of Phytohabitans flavus NBRC 107702.</title>
        <authorList>
            <person name="Komaki H."/>
            <person name="Tamura T."/>
        </authorList>
    </citation>
    <scope>NUCLEOTIDE SEQUENCE [LARGE SCALE GENOMIC DNA]</scope>
    <source>
        <strain evidence="3 4">NBRC 107702</strain>
    </source>
</reference>
<dbReference type="AlphaFoldDB" id="A0A6F8XQV3"/>
<dbReference type="EMBL" id="AP022870">
    <property type="protein sequence ID" value="BCB76203.1"/>
    <property type="molecule type" value="Genomic_DNA"/>
</dbReference>
<keyword evidence="4" id="KW-1185">Reference proteome</keyword>
<name>A0A6F8XQV3_9ACTN</name>
<dbReference type="Gene3D" id="3.40.30.10">
    <property type="entry name" value="Glutaredoxin"/>
    <property type="match status" value="1"/>
</dbReference>
<dbReference type="Pfam" id="PF13462">
    <property type="entry name" value="Thioredoxin_4"/>
    <property type="match status" value="1"/>
</dbReference>
<dbReference type="RefSeq" id="WP_232071306.1">
    <property type="nucleotide sequence ID" value="NZ_AP022870.1"/>
</dbReference>
<proteinExistence type="inferred from homology"/>
<dbReference type="PANTHER" id="PTHR13887">
    <property type="entry name" value="GLUTATHIONE S-TRANSFERASE KAPPA"/>
    <property type="match status" value="1"/>
</dbReference>
<dbReference type="Proteomes" id="UP000502508">
    <property type="component" value="Chromosome"/>
</dbReference>
<reference evidence="3 4" key="2">
    <citation type="submission" date="2020-03" db="EMBL/GenBank/DDBJ databases">
        <authorList>
            <person name="Ichikawa N."/>
            <person name="Kimura A."/>
            <person name="Kitahashi Y."/>
            <person name="Uohara A."/>
        </authorList>
    </citation>
    <scope>NUCLEOTIDE SEQUENCE [LARGE SCALE GENOMIC DNA]</scope>
    <source>
        <strain evidence="3 4">NBRC 107702</strain>
    </source>
</reference>
<gene>
    <name evidence="3" type="ORF">Pflav_026130</name>
</gene>